<dbReference type="PROSITE" id="PS51077">
    <property type="entry name" value="HTH_ICLR"/>
    <property type="match status" value="1"/>
</dbReference>
<dbReference type="PANTHER" id="PTHR30136">
    <property type="entry name" value="HELIX-TURN-HELIX TRANSCRIPTIONAL REGULATOR, ICLR FAMILY"/>
    <property type="match status" value="1"/>
</dbReference>
<dbReference type="GO" id="GO:0003700">
    <property type="term" value="F:DNA-binding transcription factor activity"/>
    <property type="evidence" value="ECO:0007669"/>
    <property type="project" value="TreeGrafter"/>
</dbReference>
<proteinExistence type="predicted"/>
<dbReference type="GO" id="GO:0045892">
    <property type="term" value="P:negative regulation of DNA-templated transcription"/>
    <property type="evidence" value="ECO:0007669"/>
    <property type="project" value="TreeGrafter"/>
</dbReference>
<keyword evidence="2" id="KW-0238">DNA-binding</keyword>
<evidence type="ECO:0000313" key="6">
    <source>
        <dbReference type="EMBL" id="RKG38160.1"/>
    </source>
</evidence>
<accession>A0A3A8F4Z0</accession>
<dbReference type="OrthoDB" id="6166718at2"/>
<feature type="domain" description="IclR-ED" evidence="5">
    <location>
        <begin position="81"/>
        <end position="240"/>
    </location>
</feature>
<keyword evidence="1" id="KW-0805">Transcription regulation</keyword>
<dbReference type="SUPFAM" id="SSF46785">
    <property type="entry name" value="Winged helix' DNA-binding domain"/>
    <property type="match status" value="1"/>
</dbReference>
<dbReference type="GO" id="GO:0003677">
    <property type="term" value="F:DNA binding"/>
    <property type="evidence" value="ECO:0007669"/>
    <property type="project" value="UniProtKB-KW"/>
</dbReference>
<dbReference type="InterPro" id="IPR029016">
    <property type="entry name" value="GAF-like_dom_sf"/>
</dbReference>
<dbReference type="InterPro" id="IPR005471">
    <property type="entry name" value="Tscrpt_reg_IclR_N"/>
</dbReference>
<evidence type="ECO:0000259" key="5">
    <source>
        <dbReference type="PROSITE" id="PS51078"/>
    </source>
</evidence>
<gene>
    <name evidence="6" type="ORF">D7V20_08595</name>
</gene>
<dbReference type="InterPro" id="IPR036390">
    <property type="entry name" value="WH_DNA-bd_sf"/>
</dbReference>
<feature type="domain" description="HTH iclR-type" evidence="4">
    <location>
        <begin position="19"/>
        <end position="80"/>
    </location>
</feature>
<evidence type="ECO:0000256" key="3">
    <source>
        <dbReference type="ARBA" id="ARBA00023163"/>
    </source>
</evidence>
<keyword evidence="7" id="KW-1185">Reference proteome</keyword>
<evidence type="ECO:0000313" key="7">
    <source>
        <dbReference type="Proteomes" id="UP000280405"/>
    </source>
</evidence>
<dbReference type="PANTHER" id="PTHR30136:SF39">
    <property type="entry name" value="TRANSCRIPTIONAL REGULATORY PROTEIN"/>
    <property type="match status" value="1"/>
</dbReference>
<reference evidence="6 7" key="1">
    <citation type="submission" date="2018-09" db="EMBL/GenBank/DDBJ databases">
        <title>The draft genome of Acinetobacter spp. strains.</title>
        <authorList>
            <person name="Qin J."/>
            <person name="Feng Y."/>
            <person name="Zong Z."/>
        </authorList>
    </citation>
    <scope>NUCLEOTIDE SEQUENCE [LARGE SCALE GENOMIC DNA]</scope>
    <source>
        <strain evidence="6 7">WCHAc060115</strain>
    </source>
</reference>
<dbReference type="EMBL" id="RAXT01000013">
    <property type="protein sequence ID" value="RKG38160.1"/>
    <property type="molecule type" value="Genomic_DNA"/>
</dbReference>
<organism evidence="6 7">
    <name type="scientific">Acinetobacter rongchengensis</name>
    <dbReference type="NCBI Taxonomy" id="2419601"/>
    <lineage>
        <taxon>Bacteria</taxon>
        <taxon>Pseudomonadati</taxon>
        <taxon>Pseudomonadota</taxon>
        <taxon>Gammaproteobacteria</taxon>
        <taxon>Moraxellales</taxon>
        <taxon>Moraxellaceae</taxon>
        <taxon>Acinetobacter</taxon>
    </lineage>
</organism>
<dbReference type="InterPro" id="IPR036388">
    <property type="entry name" value="WH-like_DNA-bd_sf"/>
</dbReference>
<protein>
    <submittedName>
        <fullName evidence="6">IclR family transcriptional regulator</fullName>
    </submittedName>
</protein>
<dbReference type="Gene3D" id="1.10.10.10">
    <property type="entry name" value="Winged helix-like DNA-binding domain superfamily/Winged helix DNA-binding domain"/>
    <property type="match status" value="1"/>
</dbReference>
<dbReference type="InterPro" id="IPR014757">
    <property type="entry name" value="Tscrpt_reg_IclR_C"/>
</dbReference>
<dbReference type="Proteomes" id="UP000280405">
    <property type="component" value="Unassembled WGS sequence"/>
</dbReference>
<dbReference type="Pfam" id="PF09339">
    <property type="entry name" value="HTH_IclR"/>
    <property type="match status" value="1"/>
</dbReference>
<evidence type="ECO:0000259" key="4">
    <source>
        <dbReference type="PROSITE" id="PS51077"/>
    </source>
</evidence>
<keyword evidence="3" id="KW-0804">Transcription</keyword>
<dbReference type="PROSITE" id="PS51078">
    <property type="entry name" value="ICLR_ED"/>
    <property type="match status" value="1"/>
</dbReference>
<name>A0A3A8F4Z0_9GAMM</name>
<evidence type="ECO:0000256" key="2">
    <source>
        <dbReference type="ARBA" id="ARBA00023125"/>
    </source>
</evidence>
<dbReference type="SUPFAM" id="SSF55781">
    <property type="entry name" value="GAF domain-like"/>
    <property type="match status" value="1"/>
</dbReference>
<sequence length="253" mass="28152">MTNLSNEDLGSDDKQNSGVAAVDRALLILASFDIENPSLSLAEISRRTKLYKSTILRLLNSLERHGYIRKSTDGLYSLSIMPLKLARIYQNSFNLKDIIYPILEKISEETGETSSFYILDNESRVVLFRIEPVRSVKVSISEGDVFPVNVGASGKILSAFSKKQIDAKLEPIKENYWASSFGERDPETSSLSVPVLDGSQHLQGALTISGPSERLTNETINSYIPHLMKYGITISKQLGANTMMYEEAHKKLS</sequence>
<dbReference type="RefSeq" id="WP_120383892.1">
    <property type="nucleotide sequence ID" value="NZ_RAXT01000013.1"/>
</dbReference>
<evidence type="ECO:0000256" key="1">
    <source>
        <dbReference type="ARBA" id="ARBA00023015"/>
    </source>
</evidence>
<dbReference type="AlphaFoldDB" id="A0A3A8F4Z0"/>
<dbReference type="Pfam" id="PF01614">
    <property type="entry name" value="IclR_C"/>
    <property type="match status" value="1"/>
</dbReference>
<comment type="caution">
    <text evidence="6">The sequence shown here is derived from an EMBL/GenBank/DDBJ whole genome shotgun (WGS) entry which is preliminary data.</text>
</comment>
<dbReference type="Gene3D" id="3.30.450.40">
    <property type="match status" value="2"/>
</dbReference>
<dbReference type="SMART" id="SM00346">
    <property type="entry name" value="HTH_ICLR"/>
    <property type="match status" value="1"/>
</dbReference>
<dbReference type="InterPro" id="IPR050707">
    <property type="entry name" value="HTH_MetabolicPath_Reg"/>
</dbReference>